<dbReference type="Pfam" id="PF11303">
    <property type="entry name" value="DUF3105"/>
    <property type="match status" value="1"/>
</dbReference>
<evidence type="ECO:0000256" key="2">
    <source>
        <dbReference type="SAM" id="Phobius"/>
    </source>
</evidence>
<feature type="transmembrane region" description="Helical" evidence="2">
    <location>
        <begin position="77"/>
        <end position="99"/>
    </location>
</feature>
<dbReference type="Proteomes" id="UP000199022">
    <property type="component" value="Unassembled WGS sequence"/>
</dbReference>
<sequence length="312" mass="31960">MPEDRTPDADDAAAAAKKDAPARRTPGKGAGGRQATPAGKGLGKGAGASGKGAGSRPGGKGGRTRPQQAAVAKPKPWGLIAAAVAVVVFAGAVIGYAVYAVNKSNADRITAADQIQGVQAFDYAAGQQHVTENVSYEENPPVGGPHDPYWADCTGTVYDIDIRHENAVHSLEHGAVWITYDPDVLSQDDVDTLAGIVQGNSGLMLSPYAGLATASDLGTPISLESWNHRLGVDSVDDPRIQQYVDFFTYGTDEDGTSLYPEVGASCQNPEFAANPLPAEASSEPIGSSDAPTTDSAAPATGSSTEPTATTAP</sequence>
<keyword evidence="2" id="KW-0812">Transmembrane</keyword>
<dbReference type="InterPro" id="IPR021454">
    <property type="entry name" value="DUF3105"/>
</dbReference>
<gene>
    <name evidence="3" type="ORF">SAMN05661030_1367</name>
</gene>
<protein>
    <recommendedName>
        <fullName evidence="5">DUF3105 domain-containing protein</fullName>
    </recommendedName>
</protein>
<feature type="compositionally biased region" description="Gly residues" evidence="1">
    <location>
        <begin position="40"/>
        <end position="61"/>
    </location>
</feature>
<keyword evidence="2" id="KW-0472">Membrane</keyword>
<feature type="region of interest" description="Disordered" evidence="1">
    <location>
        <begin position="267"/>
        <end position="312"/>
    </location>
</feature>
<proteinExistence type="predicted"/>
<dbReference type="RefSeq" id="WP_229827599.1">
    <property type="nucleotide sequence ID" value="NZ_BNAC01000003.1"/>
</dbReference>
<feature type="region of interest" description="Disordered" evidence="1">
    <location>
        <begin position="1"/>
        <end position="70"/>
    </location>
</feature>
<evidence type="ECO:0000313" key="3">
    <source>
        <dbReference type="EMBL" id="SFC58480.1"/>
    </source>
</evidence>
<organism evidence="3 4">
    <name type="scientific">Klenkia taihuensis</name>
    <dbReference type="NCBI Taxonomy" id="1225127"/>
    <lineage>
        <taxon>Bacteria</taxon>
        <taxon>Bacillati</taxon>
        <taxon>Actinomycetota</taxon>
        <taxon>Actinomycetes</taxon>
        <taxon>Geodermatophilales</taxon>
        <taxon>Geodermatophilaceae</taxon>
        <taxon>Klenkia</taxon>
    </lineage>
</organism>
<reference evidence="4" key="1">
    <citation type="submission" date="2016-10" db="EMBL/GenBank/DDBJ databases">
        <authorList>
            <person name="Varghese N."/>
            <person name="Submissions S."/>
        </authorList>
    </citation>
    <scope>NUCLEOTIDE SEQUENCE [LARGE SCALE GENOMIC DNA]</scope>
    <source>
        <strain evidence="4">DSM 45962</strain>
    </source>
</reference>
<evidence type="ECO:0000313" key="4">
    <source>
        <dbReference type="Proteomes" id="UP000199022"/>
    </source>
</evidence>
<dbReference type="STRING" id="1225127.SAMN05661030_1367"/>
<evidence type="ECO:0000256" key="1">
    <source>
        <dbReference type="SAM" id="MobiDB-lite"/>
    </source>
</evidence>
<name>A0A1I1KM43_9ACTN</name>
<keyword evidence="2" id="KW-1133">Transmembrane helix</keyword>
<feature type="compositionally biased region" description="Low complexity" evidence="1">
    <location>
        <begin position="286"/>
        <end position="304"/>
    </location>
</feature>
<dbReference type="AlphaFoldDB" id="A0A1I1KM43"/>
<evidence type="ECO:0008006" key="5">
    <source>
        <dbReference type="Google" id="ProtNLM"/>
    </source>
</evidence>
<keyword evidence="4" id="KW-1185">Reference proteome</keyword>
<accession>A0A1I1KM43</accession>
<dbReference type="EMBL" id="FOMD01000001">
    <property type="protein sequence ID" value="SFC58480.1"/>
    <property type="molecule type" value="Genomic_DNA"/>
</dbReference>